<dbReference type="PANTHER" id="PTHR46558:SF14">
    <property type="entry name" value="HTH-TYPE TRANSCRIPTIONAL REGULATOR ANSR"/>
    <property type="match status" value="1"/>
</dbReference>
<feature type="domain" description="HTH cro/C1-type" evidence="2">
    <location>
        <begin position="112"/>
        <end position="158"/>
    </location>
</feature>
<dbReference type="PROSITE" id="PS50943">
    <property type="entry name" value="HTH_CROC1"/>
    <property type="match status" value="2"/>
</dbReference>
<dbReference type="CDD" id="cd00093">
    <property type="entry name" value="HTH_XRE"/>
    <property type="match status" value="2"/>
</dbReference>
<feature type="domain" description="HTH cro/C1-type" evidence="2">
    <location>
        <begin position="11"/>
        <end position="66"/>
    </location>
</feature>
<dbReference type="PANTHER" id="PTHR46558">
    <property type="entry name" value="TRACRIPTIONAL REGULATORY PROTEIN-RELATED-RELATED"/>
    <property type="match status" value="1"/>
</dbReference>
<comment type="caution">
    <text evidence="3">The sequence shown here is derived from an EMBL/GenBank/DDBJ whole genome shotgun (WGS) entry which is preliminary data.</text>
</comment>
<evidence type="ECO:0000313" key="3">
    <source>
        <dbReference type="EMBL" id="OMD32196.1"/>
    </source>
</evidence>
<dbReference type="SUPFAM" id="SSF47413">
    <property type="entry name" value="lambda repressor-like DNA-binding domains"/>
    <property type="match status" value="2"/>
</dbReference>
<proteinExistence type="predicted"/>
<dbReference type="Pfam" id="PF01381">
    <property type="entry name" value="HTH_3"/>
    <property type="match status" value="2"/>
</dbReference>
<dbReference type="InterPro" id="IPR010982">
    <property type="entry name" value="Lambda_DNA-bd_dom_sf"/>
</dbReference>
<dbReference type="GO" id="GO:0003677">
    <property type="term" value="F:DNA binding"/>
    <property type="evidence" value="ECO:0007669"/>
    <property type="project" value="UniProtKB-KW"/>
</dbReference>
<dbReference type="AlphaFoldDB" id="A0A1R0XB79"/>
<organism evidence="3 4">
    <name type="scientific">Paenibacillus odorifer</name>
    <dbReference type="NCBI Taxonomy" id="189426"/>
    <lineage>
        <taxon>Bacteria</taxon>
        <taxon>Bacillati</taxon>
        <taxon>Bacillota</taxon>
        <taxon>Bacilli</taxon>
        <taxon>Bacillales</taxon>
        <taxon>Paenibacillaceae</taxon>
        <taxon>Paenibacillus</taxon>
    </lineage>
</organism>
<evidence type="ECO:0000313" key="4">
    <source>
        <dbReference type="Proteomes" id="UP000187465"/>
    </source>
</evidence>
<keyword evidence="1" id="KW-0238">DNA-binding</keyword>
<protein>
    <recommendedName>
        <fullName evidence="2">HTH cro/C1-type domain-containing protein</fullName>
    </recommendedName>
</protein>
<sequence>MKNTLILGKKIKELRLKNDMSLRDLEKKSKVSYSFISSIENNRYQASRDKIINIANALEGSNVNELLLLAGFAPESDVLNENDDIVVSVEIMEIVGKRVKGERESLKYKDSKWTQEYVADLIGIARSTYTAYENGTKLPPVDTLNKIADIFECDTDYLSGRTNIRKKTEMNLSFYGGPQSWTEDELEEAESAVRRYREMKERAVREAEKNK</sequence>
<gene>
    <name evidence="3" type="ORF">BJP51_16595</name>
</gene>
<evidence type="ECO:0000259" key="2">
    <source>
        <dbReference type="PROSITE" id="PS50943"/>
    </source>
</evidence>
<accession>A0A1R0XB79</accession>
<dbReference type="EMBL" id="MKQP01000018">
    <property type="protein sequence ID" value="OMD32196.1"/>
    <property type="molecule type" value="Genomic_DNA"/>
</dbReference>
<reference evidence="3 4" key="1">
    <citation type="submission" date="2016-10" db="EMBL/GenBank/DDBJ databases">
        <title>Paenibacillus species isolates.</title>
        <authorList>
            <person name="Beno S.M."/>
        </authorList>
    </citation>
    <scope>NUCLEOTIDE SEQUENCE [LARGE SCALE GENOMIC DNA]</scope>
    <source>
        <strain evidence="3 4">FSL H7-0604</strain>
    </source>
</reference>
<dbReference type="SMART" id="SM00530">
    <property type="entry name" value="HTH_XRE"/>
    <property type="match status" value="2"/>
</dbReference>
<dbReference type="RefSeq" id="WP_051491067.1">
    <property type="nucleotide sequence ID" value="NZ_MKQP01000018.1"/>
</dbReference>
<name>A0A1R0XB79_9BACL</name>
<dbReference type="Gene3D" id="1.10.260.40">
    <property type="entry name" value="lambda repressor-like DNA-binding domains"/>
    <property type="match status" value="2"/>
</dbReference>
<dbReference type="InterPro" id="IPR001387">
    <property type="entry name" value="Cro/C1-type_HTH"/>
</dbReference>
<evidence type="ECO:0000256" key="1">
    <source>
        <dbReference type="ARBA" id="ARBA00023125"/>
    </source>
</evidence>
<dbReference type="Proteomes" id="UP000187465">
    <property type="component" value="Unassembled WGS sequence"/>
</dbReference>